<reference evidence="3 4" key="1">
    <citation type="submission" date="2019-12" db="EMBL/GenBank/DDBJ databases">
        <title>Complete genome sequence of Mycolicibacterium xenopi str. JCM15661T.</title>
        <authorList>
            <person name="Yoshida M."/>
            <person name="Fukano H."/>
            <person name="Asakura T."/>
            <person name="Hoshino Y."/>
        </authorList>
    </citation>
    <scope>NUCLEOTIDE SEQUENCE [LARGE SCALE GENOMIC DNA]</scope>
    <source>
        <strain evidence="3 4">JCM 15661T</strain>
    </source>
</reference>
<evidence type="ECO:0000256" key="1">
    <source>
        <dbReference type="ARBA" id="ARBA00005381"/>
    </source>
</evidence>
<name>A0AAD1H0R1_MYCXE</name>
<dbReference type="AlphaFoldDB" id="A0AAD1H0R1"/>
<dbReference type="Proteomes" id="UP000464624">
    <property type="component" value="Chromosome"/>
</dbReference>
<dbReference type="PANTHER" id="PTHR43081">
    <property type="entry name" value="ADENYLATE CYCLASE, TERMINAL-DIFFERENTIATION SPECIFIC-RELATED"/>
    <property type="match status" value="1"/>
</dbReference>
<dbReference type="Pfam" id="PF00211">
    <property type="entry name" value="Guanylate_cyc"/>
    <property type="match status" value="1"/>
</dbReference>
<dbReference type="InterPro" id="IPR050697">
    <property type="entry name" value="Adenylyl/Guanylyl_Cyclase_3/4"/>
</dbReference>
<dbReference type="KEGG" id="mxe:MYXE_21360"/>
<dbReference type="SMART" id="SM00044">
    <property type="entry name" value="CYCc"/>
    <property type="match status" value="1"/>
</dbReference>
<dbReference type="GO" id="GO:0035556">
    <property type="term" value="P:intracellular signal transduction"/>
    <property type="evidence" value="ECO:0007669"/>
    <property type="project" value="InterPro"/>
</dbReference>
<evidence type="ECO:0000313" key="3">
    <source>
        <dbReference type="EMBL" id="BBU22346.1"/>
    </source>
</evidence>
<dbReference type="PROSITE" id="PS50125">
    <property type="entry name" value="GUANYLATE_CYCLASE_2"/>
    <property type="match status" value="1"/>
</dbReference>
<proteinExistence type="inferred from homology"/>
<dbReference type="SUPFAM" id="SSF55073">
    <property type="entry name" value="Nucleotide cyclase"/>
    <property type="match status" value="1"/>
</dbReference>
<dbReference type="CDD" id="cd07302">
    <property type="entry name" value="CHD"/>
    <property type="match status" value="1"/>
</dbReference>
<dbReference type="EMBL" id="AP022314">
    <property type="protein sequence ID" value="BBU22346.1"/>
    <property type="molecule type" value="Genomic_DNA"/>
</dbReference>
<dbReference type="RefSeq" id="WP_085195861.1">
    <property type="nucleotide sequence ID" value="NZ_AP022314.1"/>
</dbReference>
<dbReference type="GO" id="GO:0004016">
    <property type="term" value="F:adenylate cyclase activity"/>
    <property type="evidence" value="ECO:0007669"/>
    <property type="project" value="UniProtKB-ARBA"/>
</dbReference>
<sequence>MRRAAGTLHKVADSLDLDALEAAGIANARERVPLIAYLAGLGFTADEMVEAERRGRLFGLAGDVLLWSGPPTYSLRTAADALGVPVHDVEHAWAMLGLTVADLDTAALSQADVDGLATWLALRARLGNDAADGFMRVLGATVARLAEAESSMIRAGQPDLWLGHSHDELATAKAYREATEFVPRMGTLIDAVHRHHLVSTRTFIEGLLAGRSAGLVCGVGFADLSGFTALTQMLTPAELSAMLTEFGAAVTDVVHADGGRVVKFIGDAVMWVSSTPEQLARAALDLVDHPRAREVGLRVRAGLGYGEILAISGDYFGNPVNLAARLVAAASPGQVLAAAEVRDALPDWPAAVQQPLQLKGFDAPVTAYDLHS</sequence>
<feature type="domain" description="Guanylate cyclase" evidence="2">
    <location>
        <begin position="218"/>
        <end position="327"/>
    </location>
</feature>
<dbReference type="GO" id="GO:0009190">
    <property type="term" value="P:cyclic nucleotide biosynthetic process"/>
    <property type="evidence" value="ECO:0007669"/>
    <property type="project" value="InterPro"/>
</dbReference>
<comment type="similarity">
    <text evidence="1">Belongs to the adenylyl cyclase class-3 family.</text>
</comment>
<dbReference type="Gene3D" id="3.30.70.1230">
    <property type="entry name" value="Nucleotide cyclase"/>
    <property type="match status" value="1"/>
</dbReference>
<dbReference type="InterPro" id="IPR029787">
    <property type="entry name" value="Nucleotide_cyclase"/>
</dbReference>
<protein>
    <recommendedName>
        <fullName evidence="2">Guanylate cyclase domain-containing protein</fullName>
    </recommendedName>
</protein>
<gene>
    <name evidence="3" type="ORF">MYXE_21360</name>
</gene>
<dbReference type="InterPro" id="IPR001054">
    <property type="entry name" value="A/G_cyclase"/>
</dbReference>
<evidence type="ECO:0000313" key="4">
    <source>
        <dbReference type="Proteomes" id="UP000464624"/>
    </source>
</evidence>
<dbReference type="PANTHER" id="PTHR43081:SF1">
    <property type="entry name" value="ADENYLATE CYCLASE, TERMINAL-DIFFERENTIATION SPECIFIC"/>
    <property type="match status" value="1"/>
</dbReference>
<accession>A0AAD1H0R1</accession>
<organism evidence="3 4">
    <name type="scientific">Mycobacterium xenopi</name>
    <dbReference type="NCBI Taxonomy" id="1789"/>
    <lineage>
        <taxon>Bacteria</taxon>
        <taxon>Bacillati</taxon>
        <taxon>Actinomycetota</taxon>
        <taxon>Actinomycetes</taxon>
        <taxon>Mycobacteriales</taxon>
        <taxon>Mycobacteriaceae</taxon>
        <taxon>Mycobacterium</taxon>
    </lineage>
</organism>
<evidence type="ECO:0000259" key="2">
    <source>
        <dbReference type="PROSITE" id="PS50125"/>
    </source>
</evidence>